<proteinExistence type="predicted"/>
<dbReference type="VEuPathDB" id="TriTrypDB:TM35_000321450"/>
<evidence type="ECO:0000313" key="4">
    <source>
        <dbReference type="Proteomes" id="UP000192257"/>
    </source>
</evidence>
<dbReference type="GeneID" id="39988552"/>
<comment type="caution">
    <text evidence="3">The sequence shown here is derived from an EMBL/GenBank/DDBJ whole genome shotgun (WGS) entry which is preliminary data.</text>
</comment>
<evidence type="ECO:0000256" key="1">
    <source>
        <dbReference type="SAM" id="MobiDB-lite"/>
    </source>
</evidence>
<feature type="transmembrane region" description="Helical" evidence="2">
    <location>
        <begin position="120"/>
        <end position="140"/>
    </location>
</feature>
<sequence length="210" mass="23474">MDSSYSSSTTTTTTTTTTNITTNTITSGGSSSCRNNDVGSIIALCNARAVDAQLLHNSSESTAAARLRRSYFHIRTARVCTAIAIVSAAAVALLASWQYRRIYRVWRLRYPSRVLGQQRLMCTLAIGSGSLLLWLFSPFGSTARCELCWRDVRRLDEIAMQALVLRQRYEEIAAEMSVGTERTAGGKKYEECEEMWEALMRHRLVLDDNV</sequence>
<keyword evidence="2" id="KW-0472">Membrane</keyword>
<dbReference type="Proteomes" id="UP000192257">
    <property type="component" value="Unassembled WGS sequence"/>
</dbReference>
<dbReference type="EMBL" id="NBCO01000032">
    <property type="protein sequence ID" value="ORC85830.1"/>
    <property type="molecule type" value="Genomic_DNA"/>
</dbReference>
<dbReference type="OrthoDB" id="262622at2759"/>
<evidence type="ECO:0008006" key="5">
    <source>
        <dbReference type="Google" id="ProtNLM"/>
    </source>
</evidence>
<protein>
    <recommendedName>
        <fullName evidence="5">Transmembrane protein</fullName>
    </recommendedName>
</protein>
<keyword evidence="2" id="KW-1133">Transmembrane helix</keyword>
<evidence type="ECO:0000313" key="3">
    <source>
        <dbReference type="EMBL" id="ORC85830.1"/>
    </source>
</evidence>
<accession>A0A1X0NNW4</accession>
<organism evidence="3 4">
    <name type="scientific">Trypanosoma theileri</name>
    <dbReference type="NCBI Taxonomy" id="67003"/>
    <lineage>
        <taxon>Eukaryota</taxon>
        <taxon>Discoba</taxon>
        <taxon>Euglenozoa</taxon>
        <taxon>Kinetoplastea</taxon>
        <taxon>Metakinetoplastina</taxon>
        <taxon>Trypanosomatida</taxon>
        <taxon>Trypanosomatidae</taxon>
        <taxon>Trypanosoma</taxon>
    </lineage>
</organism>
<feature type="region of interest" description="Disordered" evidence="1">
    <location>
        <begin position="1"/>
        <end position="32"/>
    </location>
</feature>
<name>A0A1X0NNW4_9TRYP</name>
<dbReference type="RefSeq" id="XP_028879896.1">
    <property type="nucleotide sequence ID" value="XM_029028772.1"/>
</dbReference>
<evidence type="ECO:0000256" key="2">
    <source>
        <dbReference type="SAM" id="Phobius"/>
    </source>
</evidence>
<keyword evidence="2" id="KW-0812">Transmembrane</keyword>
<reference evidence="3 4" key="1">
    <citation type="submission" date="2017-03" db="EMBL/GenBank/DDBJ databases">
        <title>An alternative strategy for trypanosome survival in the mammalian bloodstream revealed through genome and transcriptome analysis of the ubiquitous bovine parasite Trypanosoma (Megatrypanum) theileri.</title>
        <authorList>
            <person name="Kelly S."/>
            <person name="Ivens A."/>
            <person name="Mott A."/>
            <person name="O'Neill E."/>
            <person name="Emms D."/>
            <person name="Macleod O."/>
            <person name="Voorheis P."/>
            <person name="Matthews J."/>
            <person name="Matthews K."/>
            <person name="Carrington M."/>
        </authorList>
    </citation>
    <scope>NUCLEOTIDE SEQUENCE [LARGE SCALE GENOMIC DNA]</scope>
    <source>
        <strain evidence="3">Edinburgh</strain>
    </source>
</reference>
<gene>
    <name evidence="3" type="ORF">TM35_000321450</name>
</gene>
<dbReference type="AlphaFoldDB" id="A0A1X0NNW4"/>
<feature type="transmembrane region" description="Helical" evidence="2">
    <location>
        <begin position="76"/>
        <end position="99"/>
    </location>
</feature>
<keyword evidence="4" id="KW-1185">Reference proteome</keyword>